<feature type="domain" description="DUF5110" evidence="5">
    <location>
        <begin position="703"/>
        <end position="766"/>
    </location>
</feature>
<dbReference type="EMBL" id="CP030280">
    <property type="protein sequence ID" value="AWY98811.1"/>
    <property type="molecule type" value="Genomic_DNA"/>
</dbReference>
<dbReference type="InterPro" id="IPR025887">
    <property type="entry name" value="Glyco_hydro_31_N_dom"/>
</dbReference>
<dbReference type="Proteomes" id="UP000250003">
    <property type="component" value="Chromosome"/>
</dbReference>
<dbReference type="SUPFAM" id="SSF51011">
    <property type="entry name" value="Glycosyl hydrolase domain"/>
    <property type="match status" value="1"/>
</dbReference>
<evidence type="ECO:0000259" key="5">
    <source>
        <dbReference type="Pfam" id="PF17137"/>
    </source>
</evidence>
<dbReference type="GO" id="GO:0005975">
    <property type="term" value="P:carbohydrate metabolic process"/>
    <property type="evidence" value="ECO:0007669"/>
    <property type="project" value="InterPro"/>
</dbReference>
<dbReference type="CDD" id="cd06599">
    <property type="entry name" value="GH31_glycosidase_Aec37"/>
    <property type="match status" value="1"/>
</dbReference>
<dbReference type="RefSeq" id="WP_111920297.1">
    <property type="nucleotide sequence ID" value="NZ_CP030280.1"/>
</dbReference>
<feature type="domain" description="Glycoside hydrolase family 31 TIM barrel" evidence="3">
    <location>
        <begin position="257"/>
        <end position="588"/>
    </location>
</feature>
<proteinExistence type="inferred from homology"/>
<name>A0A2Z4UCR2_9FIRM</name>
<dbReference type="OrthoDB" id="176168at2"/>
<dbReference type="GO" id="GO:0030246">
    <property type="term" value="F:carbohydrate binding"/>
    <property type="evidence" value="ECO:0007669"/>
    <property type="project" value="InterPro"/>
</dbReference>
<dbReference type="Pfam" id="PF13802">
    <property type="entry name" value="Gal_mutarotas_2"/>
    <property type="match status" value="1"/>
</dbReference>
<keyword evidence="2" id="KW-0378">Hydrolase</keyword>
<dbReference type="InterPro" id="IPR048395">
    <property type="entry name" value="Glyco_hydro_31_C"/>
</dbReference>
<sequence length="837" mass="96925">MLFGKFQGIEKTENGYLVQGENGAIKLIFLTDDIIRIRVSFDRIFKEASYALVTTAWEDELDGLLKEERQRIAALALPYEETEEQLVFRTKTLCLVMQKNPLNFRLYDKEGNLIYADLKERAFDKDQLGRITHYSEADMEKDHFYGFGEKTGHLDKRGKRMRMSPKDAIGFDPEFGEPLYKHIPFYIRVNEEKLHALGLFYNNSYDAVFDMGNERSGYWDCYCYYQADGGDIDLFLINGPDMPSVLNRYTFLTGRQAMPTKQSLGYTASTMYYAELEKDCDEEIYKVIQKHFDENIYIDNFWLASGYSSGEKDNLRYTFNWNKKRFPDPEGFFEKMEGMGINVIPNMKPGILENHPYREVFEENDVFVKTPDKKDDYRGRWWGGEGRFVDFTGEKGRNTWKELLKETLLKKGSKTVWNDNCEYDGIEDRDAFCEFEGMGGTMAELKIIHSNMMAYTAKEALAEVYPEERPYIINRAGFAGIQRYAQVWDGDNLTDWRTVKFNIATILGMGLSGIANTGCDIGGFAGPAPEAELLLRWIQNGIFQPRFCINSANSDNTVTQPFMYEETLPYVQEAYAQRYRMIPYLYSLMREAHENGMPVMRPLFLEFPEDKNCYTDEHLTFLFGSSVLVANVVEKGAKTREIYLPKGSVWYDMNDHFKAYEGGQTIEVPVTLASIPMFFRDSGIYVTSEDVTQIKRDTLKTLNFLVSCKNDVEFTYYDDDGWSKKFEEGEYASTCIEVKAGDRKTITFTKSGSFEETWDKLELNLVSKEKGAYWVSVEGEKIARFLTKESFEEAESGWYYDMSDRIIRVKCPKPEKDSFTVVISCEKFDLIGMEFTD</sequence>
<dbReference type="InterPro" id="IPR013780">
    <property type="entry name" value="Glyco_hydro_b"/>
</dbReference>
<dbReference type="AlphaFoldDB" id="A0A2Z4UCR2"/>
<dbReference type="InterPro" id="IPR017853">
    <property type="entry name" value="GH"/>
</dbReference>
<dbReference type="SUPFAM" id="SSF74650">
    <property type="entry name" value="Galactose mutarotase-like"/>
    <property type="match status" value="1"/>
</dbReference>
<dbReference type="Gene3D" id="3.20.20.80">
    <property type="entry name" value="Glycosidases"/>
    <property type="match status" value="1"/>
</dbReference>
<dbReference type="PANTHER" id="PTHR22762">
    <property type="entry name" value="ALPHA-GLUCOSIDASE"/>
    <property type="match status" value="1"/>
</dbReference>
<dbReference type="Pfam" id="PF21365">
    <property type="entry name" value="Glyco_hydro_31_3rd"/>
    <property type="match status" value="1"/>
</dbReference>
<evidence type="ECO:0000313" key="8">
    <source>
        <dbReference type="Proteomes" id="UP000250003"/>
    </source>
</evidence>
<evidence type="ECO:0000256" key="1">
    <source>
        <dbReference type="ARBA" id="ARBA00007806"/>
    </source>
</evidence>
<accession>A0A2Z4UCR2</accession>
<evidence type="ECO:0000259" key="6">
    <source>
        <dbReference type="Pfam" id="PF21365"/>
    </source>
</evidence>
<dbReference type="InterPro" id="IPR000322">
    <property type="entry name" value="Glyco_hydro_31_TIM"/>
</dbReference>
<organism evidence="7 8">
    <name type="scientific">Blautia argi</name>
    <dbReference type="NCBI Taxonomy" id="1912897"/>
    <lineage>
        <taxon>Bacteria</taxon>
        <taxon>Bacillati</taxon>
        <taxon>Bacillota</taxon>
        <taxon>Clostridia</taxon>
        <taxon>Lachnospirales</taxon>
        <taxon>Lachnospiraceae</taxon>
        <taxon>Blautia</taxon>
    </lineage>
</organism>
<dbReference type="GO" id="GO:0004553">
    <property type="term" value="F:hydrolase activity, hydrolyzing O-glycosyl compounds"/>
    <property type="evidence" value="ECO:0007669"/>
    <property type="project" value="InterPro"/>
</dbReference>
<dbReference type="SUPFAM" id="SSF51445">
    <property type="entry name" value="(Trans)glycosidases"/>
    <property type="match status" value="1"/>
</dbReference>
<feature type="domain" description="Glycoside hydrolase family 31 N-terminal" evidence="4">
    <location>
        <begin position="25"/>
        <end position="210"/>
    </location>
</feature>
<comment type="similarity">
    <text evidence="1 2">Belongs to the glycosyl hydrolase 31 family.</text>
</comment>
<gene>
    <name evidence="7" type="ORF">DQQ01_12405</name>
</gene>
<dbReference type="KEGG" id="blau:DQQ01_12405"/>
<evidence type="ECO:0000313" key="7">
    <source>
        <dbReference type="EMBL" id="AWY98811.1"/>
    </source>
</evidence>
<dbReference type="Gene3D" id="2.60.40.1180">
    <property type="entry name" value="Golgi alpha-mannosidase II"/>
    <property type="match status" value="2"/>
</dbReference>
<evidence type="ECO:0000259" key="4">
    <source>
        <dbReference type="Pfam" id="PF13802"/>
    </source>
</evidence>
<dbReference type="PANTHER" id="PTHR22762:SF165">
    <property type="entry name" value="PUTATIVE (AFU_ORTHOLOGUE AFUA_1G06560)-RELATED"/>
    <property type="match status" value="1"/>
</dbReference>
<protein>
    <submittedName>
        <fullName evidence="7">Alpha-glucosidase</fullName>
    </submittedName>
</protein>
<feature type="domain" description="Glycosyl hydrolase family 31 C-terminal" evidence="6">
    <location>
        <begin position="596"/>
        <end position="682"/>
    </location>
</feature>
<dbReference type="InterPro" id="IPR033403">
    <property type="entry name" value="DUF5110"/>
</dbReference>
<dbReference type="CDD" id="cd14752">
    <property type="entry name" value="GH31_N"/>
    <property type="match status" value="1"/>
</dbReference>
<reference evidence="8" key="1">
    <citation type="submission" date="2018-06" db="EMBL/GenBank/DDBJ databases">
        <title>Description of Blautia argi sp. nov., a new anaerobic isolated from dog feces.</title>
        <authorList>
            <person name="Chang Y.-H."/>
            <person name="Paek J."/>
            <person name="Shin Y."/>
        </authorList>
    </citation>
    <scope>NUCLEOTIDE SEQUENCE [LARGE SCALE GENOMIC DNA]</scope>
    <source>
        <strain evidence="8">KCTC 15426</strain>
    </source>
</reference>
<dbReference type="Gene3D" id="2.60.40.1760">
    <property type="entry name" value="glycosyl hydrolase (family 31)"/>
    <property type="match status" value="1"/>
</dbReference>
<dbReference type="Pfam" id="PF01055">
    <property type="entry name" value="Glyco_hydro_31_2nd"/>
    <property type="match status" value="1"/>
</dbReference>
<evidence type="ECO:0000259" key="3">
    <source>
        <dbReference type="Pfam" id="PF01055"/>
    </source>
</evidence>
<keyword evidence="2" id="KW-0326">Glycosidase</keyword>
<dbReference type="InterPro" id="IPR011013">
    <property type="entry name" value="Gal_mutarotase_sf_dom"/>
</dbReference>
<evidence type="ECO:0000256" key="2">
    <source>
        <dbReference type="RuleBase" id="RU361185"/>
    </source>
</evidence>
<dbReference type="Pfam" id="PF17137">
    <property type="entry name" value="DUF5110"/>
    <property type="match status" value="1"/>
</dbReference>
<keyword evidence="8" id="KW-1185">Reference proteome</keyword>